<keyword evidence="2" id="KW-1133">Transmembrane helix</keyword>
<evidence type="ECO:0000313" key="3">
    <source>
        <dbReference type="EMBL" id="VDK38751.1"/>
    </source>
</evidence>
<reference evidence="5" key="1">
    <citation type="submission" date="2016-06" db="UniProtKB">
        <authorList>
            <consortium name="WormBaseParasite"/>
        </authorList>
    </citation>
    <scope>IDENTIFICATION</scope>
</reference>
<evidence type="ECO:0000313" key="4">
    <source>
        <dbReference type="Proteomes" id="UP000271098"/>
    </source>
</evidence>
<feature type="region of interest" description="Disordered" evidence="1">
    <location>
        <begin position="1"/>
        <end position="24"/>
    </location>
</feature>
<keyword evidence="2" id="KW-0812">Transmembrane</keyword>
<name>A0A183D3H3_9BILA</name>
<evidence type="ECO:0000256" key="1">
    <source>
        <dbReference type="SAM" id="MobiDB-lite"/>
    </source>
</evidence>
<sequence length="90" mass="10441">MAARTSAPIFGRKKSEVEEQQSDDGCARMQQRLMSFDREGEKMATIDQQQQQQQVLSSILGQFMPLFELIFGTFLFFSTKNFRNIKLEIL</sequence>
<organism evidence="5">
    <name type="scientific">Gongylonema pulchrum</name>
    <dbReference type="NCBI Taxonomy" id="637853"/>
    <lineage>
        <taxon>Eukaryota</taxon>
        <taxon>Metazoa</taxon>
        <taxon>Ecdysozoa</taxon>
        <taxon>Nematoda</taxon>
        <taxon>Chromadorea</taxon>
        <taxon>Rhabditida</taxon>
        <taxon>Spirurina</taxon>
        <taxon>Spiruromorpha</taxon>
        <taxon>Spiruroidea</taxon>
        <taxon>Gongylonematidae</taxon>
        <taxon>Gongylonema</taxon>
    </lineage>
</organism>
<reference evidence="3 4" key="2">
    <citation type="submission" date="2018-11" db="EMBL/GenBank/DDBJ databases">
        <authorList>
            <consortium name="Pathogen Informatics"/>
        </authorList>
    </citation>
    <scope>NUCLEOTIDE SEQUENCE [LARGE SCALE GENOMIC DNA]</scope>
</reference>
<keyword evidence="2" id="KW-0472">Membrane</keyword>
<dbReference type="WBParaSite" id="GPUH_0000326901-mRNA-1">
    <property type="protein sequence ID" value="GPUH_0000326901-mRNA-1"/>
    <property type="gene ID" value="GPUH_0000326901"/>
</dbReference>
<dbReference type="AlphaFoldDB" id="A0A183D3H3"/>
<feature type="transmembrane region" description="Helical" evidence="2">
    <location>
        <begin position="59"/>
        <end position="77"/>
    </location>
</feature>
<gene>
    <name evidence="3" type="ORF">GPUH_LOCUS3262</name>
</gene>
<evidence type="ECO:0000313" key="5">
    <source>
        <dbReference type="WBParaSite" id="GPUH_0000326901-mRNA-1"/>
    </source>
</evidence>
<proteinExistence type="predicted"/>
<dbReference type="Proteomes" id="UP000271098">
    <property type="component" value="Unassembled WGS sequence"/>
</dbReference>
<dbReference type="EMBL" id="UYRT01005460">
    <property type="protein sequence ID" value="VDK38751.1"/>
    <property type="molecule type" value="Genomic_DNA"/>
</dbReference>
<keyword evidence="4" id="KW-1185">Reference proteome</keyword>
<accession>A0A183D3H3</accession>
<evidence type="ECO:0000256" key="2">
    <source>
        <dbReference type="SAM" id="Phobius"/>
    </source>
</evidence>
<protein>
    <submittedName>
        <fullName evidence="3 5">Uncharacterized protein</fullName>
    </submittedName>
</protein>